<gene>
    <name evidence="2" type="ORF">PSM36_1824</name>
</gene>
<dbReference type="Pfam" id="PF00085">
    <property type="entry name" value="Thioredoxin"/>
    <property type="match status" value="1"/>
</dbReference>
<evidence type="ECO:0000313" key="3">
    <source>
        <dbReference type="Proteomes" id="UP000187464"/>
    </source>
</evidence>
<keyword evidence="3" id="KW-1185">Reference proteome</keyword>
<organism evidence="2 3">
    <name type="scientific">Proteiniphilum saccharofermentans</name>
    <dbReference type="NCBI Taxonomy" id="1642647"/>
    <lineage>
        <taxon>Bacteria</taxon>
        <taxon>Pseudomonadati</taxon>
        <taxon>Bacteroidota</taxon>
        <taxon>Bacteroidia</taxon>
        <taxon>Bacteroidales</taxon>
        <taxon>Dysgonomonadaceae</taxon>
        <taxon>Proteiniphilum</taxon>
    </lineage>
</organism>
<evidence type="ECO:0000313" key="2">
    <source>
        <dbReference type="EMBL" id="SCD20640.1"/>
    </source>
</evidence>
<dbReference type="InterPro" id="IPR036249">
    <property type="entry name" value="Thioredoxin-like_sf"/>
</dbReference>
<feature type="domain" description="Thioredoxin" evidence="1">
    <location>
        <begin position="4"/>
        <end position="76"/>
    </location>
</feature>
<dbReference type="STRING" id="1642647.PSM36_1824"/>
<dbReference type="KEGG" id="psac:PSM36_1824"/>
<accession>A0A1R3T0G1</accession>
<dbReference type="AlphaFoldDB" id="A0A1R3T0G1"/>
<dbReference type="Gene3D" id="3.40.30.10">
    <property type="entry name" value="Glutaredoxin"/>
    <property type="match status" value="1"/>
</dbReference>
<dbReference type="Proteomes" id="UP000187464">
    <property type="component" value="Chromosome I"/>
</dbReference>
<dbReference type="EMBL" id="LT605205">
    <property type="protein sequence ID" value="SCD20640.1"/>
    <property type="molecule type" value="Genomic_DNA"/>
</dbReference>
<dbReference type="SUPFAM" id="SSF52833">
    <property type="entry name" value="Thioredoxin-like"/>
    <property type="match status" value="1"/>
</dbReference>
<dbReference type="InterPro" id="IPR013766">
    <property type="entry name" value="Thioredoxin_domain"/>
</dbReference>
<reference evidence="2 3" key="1">
    <citation type="submission" date="2016-08" db="EMBL/GenBank/DDBJ databases">
        <authorList>
            <person name="Seilhamer J.J."/>
        </authorList>
    </citation>
    <scope>NUCLEOTIDE SEQUENCE [LARGE SCALE GENOMIC DNA]</scope>
    <source>
        <strain evidence="2">M3/6</strain>
    </source>
</reference>
<sequence length="79" mass="9065">MRKIVKFEKEDCNPCLMVSRFLEDKNIAFEAVNPFNSPELAMKYKIRSVPTTILVDGSEELVRIVGYDPEKLNTMVAQL</sequence>
<evidence type="ECO:0000259" key="1">
    <source>
        <dbReference type="Pfam" id="PF00085"/>
    </source>
</evidence>
<protein>
    <recommendedName>
        <fullName evidence="1">Thioredoxin domain-containing protein</fullName>
    </recommendedName>
</protein>
<dbReference type="CDD" id="cd02947">
    <property type="entry name" value="TRX_family"/>
    <property type="match status" value="1"/>
</dbReference>
<dbReference type="RefSeq" id="WP_076930618.1">
    <property type="nucleotide sequence ID" value="NZ_LT605205.1"/>
</dbReference>
<proteinExistence type="predicted"/>
<name>A0A1R3T0G1_9BACT</name>